<proteinExistence type="predicted"/>
<dbReference type="PANTHER" id="PTHR33993">
    <property type="entry name" value="GLYOXALASE-RELATED"/>
    <property type="match status" value="1"/>
</dbReference>
<reference evidence="2" key="1">
    <citation type="submission" date="2022-11" db="EMBL/GenBank/DDBJ databases">
        <title>Minimal conservation of predation-associated metabolite biosynthetic gene clusters underscores biosynthetic potential of Myxococcota including descriptions for ten novel species: Archangium lansinium sp. nov., Myxococcus landrumus sp. nov., Nannocystis bai.</title>
        <authorList>
            <person name="Ahearne A."/>
            <person name="Stevens C."/>
            <person name="Phillips K."/>
        </authorList>
    </citation>
    <scope>NUCLEOTIDE SEQUENCE</scope>
    <source>
        <strain evidence="2">Na p29</strain>
    </source>
</reference>
<evidence type="ECO:0000313" key="2">
    <source>
        <dbReference type="EMBL" id="MCY1008313.1"/>
    </source>
</evidence>
<dbReference type="EMBL" id="JAPNKE010000002">
    <property type="protein sequence ID" value="MCY1008313.1"/>
    <property type="molecule type" value="Genomic_DNA"/>
</dbReference>
<dbReference type="SUPFAM" id="SSF54593">
    <property type="entry name" value="Glyoxalase/Bleomycin resistance protein/Dihydroxybiphenyl dioxygenase"/>
    <property type="match status" value="2"/>
</dbReference>
<keyword evidence="3" id="KW-1185">Reference proteome</keyword>
<feature type="domain" description="VOC" evidence="1">
    <location>
        <begin position="126"/>
        <end position="244"/>
    </location>
</feature>
<dbReference type="PROSITE" id="PS51819">
    <property type="entry name" value="VOC"/>
    <property type="match status" value="2"/>
</dbReference>
<name>A0A9X3EZ27_9BACT</name>
<feature type="domain" description="VOC" evidence="1">
    <location>
        <begin position="7"/>
        <end position="120"/>
    </location>
</feature>
<dbReference type="RefSeq" id="WP_267770948.1">
    <property type="nucleotide sequence ID" value="NZ_JAPNKE010000002.1"/>
</dbReference>
<sequence>MSPAMPMFCWYELRTTDPVAARAFYVDAVGLVVAAGDACWRLRADGPELGEFATLPAQAAARGAPAHWLGHIAVADVPAAVQRFVALGASPLGPVQTRPPGHLVAPLRDPLGSVLAVTSRPEATATLAWCDLHSRDSAQAAALYGSMFGWASRQSHDLGPLGTYREFAWHPDGPAVGGMSDAARRPEIHTHWLFHFAVADLDAALERVRSGDGRAAGEPMRAPDGARVAACEDPQGAAFALHEPAPR</sequence>
<evidence type="ECO:0000259" key="1">
    <source>
        <dbReference type="PROSITE" id="PS51819"/>
    </source>
</evidence>
<organism evidence="2 3">
    <name type="scientific">Nannocystis pusilla</name>
    <dbReference type="NCBI Taxonomy" id="889268"/>
    <lineage>
        <taxon>Bacteria</taxon>
        <taxon>Pseudomonadati</taxon>
        <taxon>Myxococcota</taxon>
        <taxon>Polyangia</taxon>
        <taxon>Nannocystales</taxon>
        <taxon>Nannocystaceae</taxon>
        <taxon>Nannocystis</taxon>
    </lineage>
</organism>
<dbReference type="PANTHER" id="PTHR33993:SF14">
    <property type="entry name" value="GB|AAF24581.1"/>
    <property type="match status" value="1"/>
</dbReference>
<dbReference type="Pfam" id="PF00903">
    <property type="entry name" value="Glyoxalase"/>
    <property type="match status" value="1"/>
</dbReference>
<dbReference type="CDD" id="cd07247">
    <property type="entry name" value="SgaA_N_like"/>
    <property type="match status" value="1"/>
</dbReference>
<dbReference type="Proteomes" id="UP001150924">
    <property type="component" value="Unassembled WGS sequence"/>
</dbReference>
<comment type="caution">
    <text evidence="2">The sequence shown here is derived from an EMBL/GenBank/DDBJ whole genome shotgun (WGS) entry which is preliminary data.</text>
</comment>
<dbReference type="Pfam" id="PF18029">
    <property type="entry name" value="Glyoxalase_6"/>
    <property type="match status" value="1"/>
</dbReference>
<dbReference type="AlphaFoldDB" id="A0A9X3EZ27"/>
<accession>A0A9X3EZ27</accession>
<evidence type="ECO:0000313" key="3">
    <source>
        <dbReference type="Proteomes" id="UP001150924"/>
    </source>
</evidence>
<dbReference type="InterPro" id="IPR004360">
    <property type="entry name" value="Glyas_Fos-R_dOase_dom"/>
</dbReference>
<dbReference type="InterPro" id="IPR029068">
    <property type="entry name" value="Glyas_Bleomycin-R_OHBP_Dase"/>
</dbReference>
<gene>
    <name evidence="2" type="ORF">OV079_22680</name>
</gene>
<dbReference type="Gene3D" id="3.10.180.10">
    <property type="entry name" value="2,3-Dihydroxybiphenyl 1,2-Dioxygenase, domain 1"/>
    <property type="match status" value="2"/>
</dbReference>
<dbReference type="InterPro" id="IPR037523">
    <property type="entry name" value="VOC_core"/>
</dbReference>
<dbReference type="InterPro" id="IPR052164">
    <property type="entry name" value="Anthracycline_SecMetBiosynth"/>
</dbReference>
<dbReference type="InterPro" id="IPR041581">
    <property type="entry name" value="Glyoxalase_6"/>
</dbReference>
<protein>
    <submittedName>
        <fullName evidence="2">VOC family protein</fullName>
    </submittedName>
</protein>